<comment type="subcellular location">
    <subcellularLocation>
        <location evidence="1">Cytoplasm</location>
    </subcellularLocation>
</comment>
<reference evidence="6" key="1">
    <citation type="journal article" date="2023" name="Mol. Phylogenet. Evol.">
        <title>Genome-scale phylogeny and comparative genomics of the fungal order Sordariales.</title>
        <authorList>
            <person name="Hensen N."/>
            <person name="Bonometti L."/>
            <person name="Westerberg I."/>
            <person name="Brannstrom I.O."/>
            <person name="Guillou S."/>
            <person name="Cros-Aarteil S."/>
            <person name="Calhoun S."/>
            <person name="Haridas S."/>
            <person name="Kuo A."/>
            <person name="Mondo S."/>
            <person name="Pangilinan J."/>
            <person name="Riley R."/>
            <person name="LaButti K."/>
            <person name="Andreopoulos B."/>
            <person name="Lipzen A."/>
            <person name="Chen C."/>
            <person name="Yan M."/>
            <person name="Daum C."/>
            <person name="Ng V."/>
            <person name="Clum A."/>
            <person name="Steindorff A."/>
            <person name="Ohm R.A."/>
            <person name="Martin F."/>
            <person name="Silar P."/>
            <person name="Natvig D.O."/>
            <person name="Lalanne C."/>
            <person name="Gautier V."/>
            <person name="Ament-Velasquez S.L."/>
            <person name="Kruys A."/>
            <person name="Hutchinson M.I."/>
            <person name="Powell A.J."/>
            <person name="Barry K."/>
            <person name="Miller A.N."/>
            <person name="Grigoriev I.V."/>
            <person name="Debuchy R."/>
            <person name="Gladieux P."/>
            <person name="Hiltunen Thoren M."/>
            <person name="Johannesson H."/>
        </authorList>
    </citation>
    <scope>NUCLEOTIDE SEQUENCE</scope>
    <source>
        <strain evidence="6">CBS 757.83</strain>
    </source>
</reference>
<feature type="domain" description="NAA35-like N-terminal" evidence="4">
    <location>
        <begin position="63"/>
        <end position="225"/>
    </location>
</feature>
<evidence type="ECO:0000256" key="3">
    <source>
        <dbReference type="ARBA" id="ARBA00022490"/>
    </source>
</evidence>
<feature type="non-terminal residue" evidence="6">
    <location>
        <position position="728"/>
    </location>
</feature>
<reference evidence="6" key="2">
    <citation type="submission" date="2023-05" db="EMBL/GenBank/DDBJ databases">
        <authorList>
            <consortium name="Lawrence Berkeley National Laboratory"/>
            <person name="Steindorff A."/>
            <person name="Hensen N."/>
            <person name="Bonometti L."/>
            <person name="Westerberg I."/>
            <person name="Brannstrom I.O."/>
            <person name="Guillou S."/>
            <person name="Cros-Aarteil S."/>
            <person name="Calhoun S."/>
            <person name="Haridas S."/>
            <person name="Kuo A."/>
            <person name="Mondo S."/>
            <person name="Pangilinan J."/>
            <person name="Riley R."/>
            <person name="Labutti K."/>
            <person name="Andreopoulos B."/>
            <person name="Lipzen A."/>
            <person name="Chen C."/>
            <person name="Yanf M."/>
            <person name="Daum C."/>
            <person name="Ng V."/>
            <person name="Clum A."/>
            <person name="Ohm R."/>
            <person name="Martin F."/>
            <person name="Silar P."/>
            <person name="Natvig D."/>
            <person name="Lalanne C."/>
            <person name="Gautier V."/>
            <person name="Ament-Velasquez S.L."/>
            <person name="Kruys A."/>
            <person name="Hutchinson M.I."/>
            <person name="Powell A.J."/>
            <person name="Barry K."/>
            <person name="Miller A.N."/>
            <person name="Grigoriev I.V."/>
            <person name="Debuchy R."/>
            <person name="Gladieux P."/>
            <person name="Thoren M.H."/>
            <person name="Johannesson H."/>
        </authorList>
    </citation>
    <scope>NUCLEOTIDE SEQUENCE</scope>
    <source>
        <strain evidence="6">CBS 757.83</strain>
    </source>
</reference>
<dbReference type="PANTHER" id="PTHR21373">
    <property type="entry name" value="GLUCOSE REPRESSIBLE PROTEIN MAK10"/>
    <property type="match status" value="1"/>
</dbReference>
<organism evidence="6 7">
    <name type="scientific">Parathielavia hyrcaniae</name>
    <dbReference type="NCBI Taxonomy" id="113614"/>
    <lineage>
        <taxon>Eukaryota</taxon>
        <taxon>Fungi</taxon>
        <taxon>Dikarya</taxon>
        <taxon>Ascomycota</taxon>
        <taxon>Pezizomycotina</taxon>
        <taxon>Sordariomycetes</taxon>
        <taxon>Sordariomycetidae</taxon>
        <taxon>Sordariales</taxon>
        <taxon>Chaetomiaceae</taxon>
        <taxon>Parathielavia</taxon>
    </lineage>
</organism>
<dbReference type="InterPro" id="IPR057983">
    <property type="entry name" value="NAA35-like_N"/>
</dbReference>
<sequence length="728" mass="81506">MNSIYDDPFAMSDDLASLSINNLDPRAYPDVYDDPPPPMISSEGIVSQDITQRFRSAAASLEPGDLVKDGYFTLFESVGALEIGDPKMDSGCLAPGESLDEGYDVTRSLLPSEVVGIIDQLLSLEMAWHLGYPLAQTLFTSVYIEHMLQPTPATLRDADFIKNRPPGSPRDPMHGALRAYCLGLLKSCSYVNERIKSEHSYEEEDFVTNTYNRSLLENIDRYEIRDEIMQARKVIHERRHTMTDEIAHALGFRLELRTAFLRAIELSELRSDPESLSLPWCQMQGVIEAINKTRNLGKPVPEAFSTKIQRRLASTMPPRPIVQLSPEETHEHFKKLVADGIDVLNVLNYTDSQSLLNFVLTFQAQKPQPLVFIRALLQNFLFNDMVILSRLSIRQILDDDLSIVVLPSSLLLDPANDRVEAPHHPRYAIAHQMELFRQRAAQSYLDIFRALCQNRCRVRRTLFHSLEDWETVQIDAEEIDQLLQLQTEEKPLVYPPSSGAAPSHSLPLSSWAYHYKLRLMEWTVQLGFELDIYQPDELAGMYWYLSYLSRTRAQHLERIKFFTTHRLETTTSTTTTTTTTTTPPPTAQQTRSKAYLHLATLEATTTHHLATALSTLYTVLARLGVLLPTTTTTTNPRSSNHSHSYSTDALRYQVRMKPFAAIGLPELPSYETFAAATARPNVSALALLEGAAKAAAAARAGLEGLSKMGEGEAFAVGGIGGGMSMGNS</sequence>
<dbReference type="GO" id="GO:0031417">
    <property type="term" value="C:NatC complex"/>
    <property type="evidence" value="ECO:0007669"/>
    <property type="project" value="InterPro"/>
</dbReference>
<comment type="caution">
    <text evidence="6">The sequence shown here is derived from an EMBL/GenBank/DDBJ whole genome shotgun (WGS) entry which is preliminary data.</text>
</comment>
<evidence type="ECO:0000259" key="4">
    <source>
        <dbReference type="Pfam" id="PF04112"/>
    </source>
</evidence>
<keyword evidence="7" id="KW-1185">Reference proteome</keyword>
<gene>
    <name evidence="6" type="ORF">N658DRAFT_470211</name>
</gene>
<proteinExistence type="inferred from homology"/>
<dbReference type="EMBL" id="MU863633">
    <property type="protein sequence ID" value="KAK4101848.1"/>
    <property type="molecule type" value="Genomic_DNA"/>
</dbReference>
<comment type="similarity">
    <text evidence="2">Belongs to the MAK10 family.</text>
</comment>
<evidence type="ECO:0000259" key="5">
    <source>
        <dbReference type="Pfam" id="PF25789"/>
    </source>
</evidence>
<evidence type="ECO:0000256" key="1">
    <source>
        <dbReference type="ARBA" id="ARBA00004496"/>
    </source>
</evidence>
<dbReference type="Pfam" id="PF25789">
    <property type="entry name" value="TPR_NAA35"/>
    <property type="match status" value="1"/>
</dbReference>
<feature type="domain" description="NAA35-like TPR repeats" evidence="5">
    <location>
        <begin position="343"/>
        <end position="707"/>
    </location>
</feature>
<protein>
    <submittedName>
        <fullName evidence="6">Mak10-domain-containing protein</fullName>
    </submittedName>
</protein>
<name>A0AAN6T1Z5_9PEZI</name>
<evidence type="ECO:0000256" key="2">
    <source>
        <dbReference type="ARBA" id="ARBA00006289"/>
    </source>
</evidence>
<keyword evidence="3" id="KW-0963">Cytoplasm</keyword>
<dbReference type="InterPro" id="IPR007244">
    <property type="entry name" value="Naa35_N"/>
</dbReference>
<dbReference type="InterPro" id="IPR057982">
    <property type="entry name" value="TPR_NAA35"/>
</dbReference>
<evidence type="ECO:0000313" key="7">
    <source>
        <dbReference type="Proteomes" id="UP001305647"/>
    </source>
</evidence>
<dbReference type="Proteomes" id="UP001305647">
    <property type="component" value="Unassembled WGS sequence"/>
</dbReference>
<dbReference type="PANTHER" id="PTHR21373:SF0">
    <property type="entry name" value="N-ALPHA-ACETYLTRANSFERASE 35, NATC AUXILIARY SUBUNIT"/>
    <property type="match status" value="1"/>
</dbReference>
<dbReference type="AlphaFoldDB" id="A0AAN6T1Z5"/>
<accession>A0AAN6T1Z5</accession>
<evidence type="ECO:0000313" key="6">
    <source>
        <dbReference type="EMBL" id="KAK4101848.1"/>
    </source>
</evidence>
<dbReference type="Pfam" id="PF04112">
    <property type="entry name" value="Mak10"/>
    <property type="match status" value="1"/>
</dbReference>